<dbReference type="SUPFAM" id="SSF50677">
    <property type="entry name" value="ValRS/IleRS/LeuRS editing domain"/>
    <property type="match status" value="1"/>
</dbReference>
<evidence type="ECO:0000256" key="3">
    <source>
        <dbReference type="ARBA" id="ARBA00022598"/>
    </source>
</evidence>
<dbReference type="InterPro" id="IPR002300">
    <property type="entry name" value="aa-tRNA-synth_Ia"/>
</dbReference>
<dbReference type="AlphaFoldDB" id="A0A1W1WA22"/>
<dbReference type="RefSeq" id="WP_020376532.1">
    <property type="nucleotide sequence ID" value="NZ_FWWY01000001.1"/>
</dbReference>
<organism evidence="15 16">
    <name type="scientific">Sulfobacillus thermosulfidooxidans (strain DSM 9293 / VKM B-1269 / AT-1)</name>
    <dbReference type="NCBI Taxonomy" id="929705"/>
    <lineage>
        <taxon>Bacteria</taxon>
        <taxon>Bacillati</taxon>
        <taxon>Bacillota</taxon>
        <taxon>Clostridia</taxon>
        <taxon>Eubacteriales</taxon>
        <taxon>Clostridiales Family XVII. Incertae Sedis</taxon>
        <taxon>Sulfobacillus</taxon>
    </lineage>
</organism>
<dbReference type="Gene3D" id="3.10.20.590">
    <property type="match status" value="1"/>
</dbReference>
<dbReference type="Gene3D" id="3.40.50.620">
    <property type="entry name" value="HUPs"/>
    <property type="match status" value="2"/>
</dbReference>
<dbReference type="InterPro" id="IPR001412">
    <property type="entry name" value="aa-tRNA-synth_I_CS"/>
</dbReference>
<dbReference type="GO" id="GO:0006429">
    <property type="term" value="P:leucyl-tRNA aminoacylation"/>
    <property type="evidence" value="ECO:0007669"/>
    <property type="project" value="UniProtKB-UniRule"/>
</dbReference>
<evidence type="ECO:0000256" key="9">
    <source>
        <dbReference type="HAMAP-Rule" id="MF_00049"/>
    </source>
</evidence>
<comment type="catalytic activity">
    <reaction evidence="8 9">
        <text>tRNA(Leu) + L-leucine + ATP = L-leucyl-tRNA(Leu) + AMP + diphosphate</text>
        <dbReference type="Rhea" id="RHEA:11688"/>
        <dbReference type="Rhea" id="RHEA-COMP:9613"/>
        <dbReference type="Rhea" id="RHEA-COMP:9622"/>
        <dbReference type="ChEBI" id="CHEBI:30616"/>
        <dbReference type="ChEBI" id="CHEBI:33019"/>
        <dbReference type="ChEBI" id="CHEBI:57427"/>
        <dbReference type="ChEBI" id="CHEBI:78442"/>
        <dbReference type="ChEBI" id="CHEBI:78494"/>
        <dbReference type="ChEBI" id="CHEBI:456215"/>
        <dbReference type="EC" id="6.1.1.4"/>
    </reaction>
</comment>
<dbReference type="NCBIfam" id="TIGR00396">
    <property type="entry name" value="leuS_bact"/>
    <property type="match status" value="1"/>
</dbReference>
<dbReference type="Proteomes" id="UP000192660">
    <property type="component" value="Unassembled WGS sequence"/>
</dbReference>
<dbReference type="OrthoDB" id="9810365at2"/>
<dbReference type="EC" id="6.1.1.4" evidence="9"/>
<evidence type="ECO:0000256" key="6">
    <source>
        <dbReference type="ARBA" id="ARBA00022917"/>
    </source>
</evidence>
<dbReference type="InterPro" id="IPR002302">
    <property type="entry name" value="Leu-tRNA-ligase"/>
</dbReference>
<dbReference type="PROSITE" id="PS00178">
    <property type="entry name" value="AA_TRNA_LIGASE_I"/>
    <property type="match status" value="1"/>
</dbReference>
<evidence type="ECO:0000256" key="1">
    <source>
        <dbReference type="ARBA" id="ARBA00005594"/>
    </source>
</evidence>
<keyword evidence="2 9" id="KW-0963">Cytoplasm</keyword>
<comment type="subcellular location">
    <subcellularLocation>
        <location evidence="9">Cytoplasm</location>
    </subcellularLocation>
</comment>
<evidence type="ECO:0000256" key="7">
    <source>
        <dbReference type="ARBA" id="ARBA00023146"/>
    </source>
</evidence>
<feature type="short sequence motif" description="'KMSKS' region" evidence="9">
    <location>
        <begin position="589"/>
        <end position="593"/>
    </location>
</feature>
<keyword evidence="6 9" id="KW-0648">Protein biosynthesis</keyword>
<dbReference type="FunFam" id="3.40.50.620:FF:000003">
    <property type="entry name" value="Leucine--tRNA ligase"/>
    <property type="match status" value="1"/>
</dbReference>
<sequence length="823" mass="93777">MTIKEGQSSTISSPDRYNVRAVEEKWQKIWEEEHLYETKDSDKEKFYCLEQFPYPSGHLHMGHVRVYTLGDVIARYRRMAGYNVLHPMGWDAFGMPAENAAIKNGIPPRTSTMANIAYMKQQMKQMGLSFDWSREVTTSEPEYYRFTQELFLLFYERGLAYQKEGAVNWCPSCETVLANEQVEDGLCWRCDSVVTKRDLTQWYFRITDYAERLLTSLDALDWPQEIKTQQFNWIGKSIGAEVVFDVLSIGQKIAVFTTRPDTLYGATYVVLAPEHPLVEQLIANYPEADKVRQFIAEERVHSDIERTAENTEKRGIFTGSYAIHPLTGEKLPIWIANYVLVDYGTGAVMGVPAHDQRDFLYAQKYHLPMKVVVQPENPGEDFDQQAYTGPGKLVNSGPFTGFDNQEAKALIASALKEQGKGGPRVSYRMRDWLISRQRYWGAPIPIIHCPKCGAVPVPKDQLPVLLPTNVEFTGQGASPLAGAKDWLQTTCPVCQGPATRETDTMDTFVDSSWYYYRFTSPNAPRPFNKADVDYWMPVDEYVGGKEHAVLHLLYSRFFTKVLYDAGWVSVDEPFKRLLAQGMVVYGGAKMSKSKGNTLSPENIMKEWGSDATRVFMLFAAPPDKDFEWSQQGVEGAYRFLQRVYRLVMKQRPEYAGPSPEEAKTRVCKVVHRTVKKISEDIGERRAFNTAISALMELTNALYQDLDALNTEDQIRILGILVRLLAPFAPHLAEELWHQLGHDTSVHWASWPQYDDKWLQDEEVTIALQINGKVRSRLTVPVDMTPETLRELALADEKIQTLTEGRTIVKVIAVPGRLVNVVIR</sequence>
<dbReference type="Pfam" id="PF08264">
    <property type="entry name" value="Anticodon_1"/>
    <property type="match status" value="1"/>
</dbReference>
<feature type="domain" description="Leucyl-tRNA synthetase editing" evidence="14">
    <location>
        <begin position="232"/>
        <end position="415"/>
    </location>
</feature>
<evidence type="ECO:0000259" key="13">
    <source>
        <dbReference type="Pfam" id="PF09334"/>
    </source>
</evidence>
<evidence type="ECO:0000256" key="2">
    <source>
        <dbReference type="ARBA" id="ARBA00022490"/>
    </source>
</evidence>
<dbReference type="FunFam" id="1.10.730.10:FF:000011">
    <property type="entry name" value="Leucine--tRNA ligase chloroplastic/mitochondrial"/>
    <property type="match status" value="1"/>
</dbReference>
<comment type="similarity">
    <text evidence="1 9 10">Belongs to the class-I aminoacyl-tRNA synthetase family.</text>
</comment>
<dbReference type="InterPro" id="IPR009008">
    <property type="entry name" value="Val/Leu/Ile-tRNA-synth_edit"/>
</dbReference>
<accession>A0A1W1WA22</accession>
<dbReference type="Pfam" id="PF00133">
    <property type="entry name" value="tRNA-synt_1"/>
    <property type="match status" value="1"/>
</dbReference>
<keyword evidence="3 9" id="KW-0436">Ligase</keyword>
<keyword evidence="4 9" id="KW-0547">Nucleotide-binding</keyword>
<dbReference type="HAMAP" id="MF_00049_B">
    <property type="entry name" value="Leu_tRNA_synth_B"/>
    <property type="match status" value="1"/>
</dbReference>
<feature type="domain" description="Methionyl/Valyl/Leucyl/Isoleucyl-tRNA synthetase anticodon-binding" evidence="12">
    <location>
        <begin position="669"/>
        <end position="782"/>
    </location>
</feature>
<dbReference type="CDD" id="cd07958">
    <property type="entry name" value="Anticodon_Ia_Leu_BEm"/>
    <property type="match status" value="1"/>
</dbReference>
<gene>
    <name evidence="9" type="primary">leuS</name>
    <name evidence="15" type="ORF">SAMN00768000_0659</name>
</gene>
<dbReference type="GO" id="GO:0004823">
    <property type="term" value="F:leucine-tRNA ligase activity"/>
    <property type="evidence" value="ECO:0007669"/>
    <property type="project" value="UniProtKB-UniRule"/>
</dbReference>
<dbReference type="FunFam" id="3.10.20.590:FF:000001">
    <property type="entry name" value="Leucine--tRNA ligase"/>
    <property type="match status" value="1"/>
</dbReference>
<feature type="short sequence motif" description="'HIGH' region" evidence="9">
    <location>
        <begin position="53"/>
        <end position="63"/>
    </location>
</feature>
<dbReference type="FunFam" id="3.40.50.620:FF:000100">
    <property type="entry name" value="probable leucine--tRNA ligase, mitochondrial"/>
    <property type="match status" value="1"/>
</dbReference>
<dbReference type="STRING" id="28034.BFX07_04860"/>
<dbReference type="EMBL" id="FWWY01000001">
    <property type="protein sequence ID" value="SMC02573.1"/>
    <property type="molecule type" value="Genomic_DNA"/>
</dbReference>
<evidence type="ECO:0000256" key="4">
    <source>
        <dbReference type="ARBA" id="ARBA00022741"/>
    </source>
</evidence>
<dbReference type="InterPro" id="IPR014729">
    <property type="entry name" value="Rossmann-like_a/b/a_fold"/>
</dbReference>
<dbReference type="Pfam" id="PF13603">
    <property type="entry name" value="tRNA-synt_1_2"/>
    <property type="match status" value="1"/>
</dbReference>
<feature type="binding site" evidence="9">
    <location>
        <position position="592"/>
    </location>
    <ligand>
        <name>ATP</name>
        <dbReference type="ChEBI" id="CHEBI:30616"/>
    </ligand>
</feature>
<keyword evidence="7 9" id="KW-0030">Aminoacyl-tRNA synthetase</keyword>
<dbReference type="GO" id="GO:0005829">
    <property type="term" value="C:cytosol"/>
    <property type="evidence" value="ECO:0007669"/>
    <property type="project" value="TreeGrafter"/>
</dbReference>
<proteinExistence type="inferred from homology"/>
<dbReference type="InterPro" id="IPR009080">
    <property type="entry name" value="tRNAsynth_Ia_anticodon-bd"/>
</dbReference>
<dbReference type="InterPro" id="IPR013155">
    <property type="entry name" value="M/V/L/I-tRNA-synth_anticd-bd"/>
</dbReference>
<dbReference type="CDD" id="cd00812">
    <property type="entry name" value="LeuRS_core"/>
    <property type="match status" value="1"/>
</dbReference>
<reference evidence="16" key="1">
    <citation type="submission" date="2017-04" db="EMBL/GenBank/DDBJ databases">
        <authorList>
            <person name="Varghese N."/>
            <person name="Submissions S."/>
        </authorList>
    </citation>
    <scope>NUCLEOTIDE SEQUENCE [LARGE SCALE GENOMIC DNA]</scope>
    <source>
        <strain evidence="16">DSM 9293</strain>
    </source>
</reference>
<dbReference type="Gene3D" id="1.10.730.10">
    <property type="entry name" value="Isoleucyl-tRNA Synthetase, Domain 1"/>
    <property type="match status" value="1"/>
</dbReference>
<dbReference type="Pfam" id="PF09334">
    <property type="entry name" value="tRNA-synt_1g"/>
    <property type="match status" value="1"/>
</dbReference>
<protein>
    <recommendedName>
        <fullName evidence="9">Leucine--tRNA ligase</fullName>
        <ecNumber evidence="9">6.1.1.4</ecNumber>
    </recommendedName>
    <alternativeName>
        <fullName evidence="9">Leucyl-tRNA synthetase</fullName>
        <shortName evidence="9">LeuRS</shortName>
    </alternativeName>
</protein>
<evidence type="ECO:0000256" key="5">
    <source>
        <dbReference type="ARBA" id="ARBA00022840"/>
    </source>
</evidence>
<dbReference type="PANTHER" id="PTHR43740">
    <property type="entry name" value="LEUCYL-TRNA SYNTHETASE"/>
    <property type="match status" value="1"/>
</dbReference>
<keyword evidence="5 9" id="KW-0067">ATP-binding</keyword>
<evidence type="ECO:0000313" key="15">
    <source>
        <dbReference type="EMBL" id="SMC02573.1"/>
    </source>
</evidence>
<name>A0A1W1WA22_SULTA</name>
<feature type="domain" description="Methionyl/Leucyl tRNA synthetase" evidence="13">
    <location>
        <begin position="52"/>
        <end position="192"/>
    </location>
</feature>
<evidence type="ECO:0000313" key="16">
    <source>
        <dbReference type="Proteomes" id="UP000192660"/>
    </source>
</evidence>
<dbReference type="PRINTS" id="PR00985">
    <property type="entry name" value="TRNASYNTHLEU"/>
</dbReference>
<dbReference type="SUPFAM" id="SSF47323">
    <property type="entry name" value="Anticodon-binding domain of a subclass of class I aminoacyl-tRNA synthetases"/>
    <property type="match status" value="1"/>
</dbReference>
<evidence type="ECO:0000259" key="14">
    <source>
        <dbReference type="Pfam" id="PF13603"/>
    </source>
</evidence>
<feature type="domain" description="Aminoacyl-tRNA synthetase class Ia" evidence="11">
    <location>
        <begin position="429"/>
        <end position="629"/>
    </location>
</feature>
<dbReference type="PANTHER" id="PTHR43740:SF2">
    <property type="entry name" value="LEUCINE--TRNA LIGASE, MITOCHONDRIAL"/>
    <property type="match status" value="1"/>
</dbReference>
<evidence type="ECO:0000259" key="12">
    <source>
        <dbReference type="Pfam" id="PF08264"/>
    </source>
</evidence>
<dbReference type="InterPro" id="IPR015413">
    <property type="entry name" value="Methionyl/Leucyl_tRNA_Synth"/>
</dbReference>
<dbReference type="InterPro" id="IPR025709">
    <property type="entry name" value="Leu_tRNA-synth_edit"/>
</dbReference>
<evidence type="ECO:0000256" key="10">
    <source>
        <dbReference type="RuleBase" id="RU363035"/>
    </source>
</evidence>
<dbReference type="GO" id="GO:0005524">
    <property type="term" value="F:ATP binding"/>
    <property type="evidence" value="ECO:0007669"/>
    <property type="project" value="UniProtKB-UniRule"/>
</dbReference>
<evidence type="ECO:0000256" key="8">
    <source>
        <dbReference type="ARBA" id="ARBA00047469"/>
    </source>
</evidence>
<evidence type="ECO:0000259" key="11">
    <source>
        <dbReference type="Pfam" id="PF00133"/>
    </source>
</evidence>
<keyword evidence="16" id="KW-1185">Reference proteome</keyword>
<dbReference type="SUPFAM" id="SSF52374">
    <property type="entry name" value="Nucleotidylyl transferase"/>
    <property type="match status" value="1"/>
</dbReference>
<dbReference type="GO" id="GO:0002161">
    <property type="term" value="F:aminoacyl-tRNA deacylase activity"/>
    <property type="evidence" value="ECO:0007669"/>
    <property type="project" value="InterPro"/>
</dbReference>